<evidence type="ECO:0000256" key="5">
    <source>
        <dbReference type="ARBA" id="ARBA00022801"/>
    </source>
</evidence>
<dbReference type="PRINTS" id="PR00727">
    <property type="entry name" value="LEADERPTASE"/>
</dbReference>
<dbReference type="PANTHER" id="PTHR43390:SF1">
    <property type="entry name" value="CHLOROPLAST PROCESSING PEPTIDASE"/>
    <property type="match status" value="1"/>
</dbReference>
<evidence type="ECO:0000313" key="10">
    <source>
        <dbReference type="Proteomes" id="UP000285211"/>
    </source>
</evidence>
<keyword evidence="10" id="KW-1185">Reference proteome</keyword>
<evidence type="ECO:0000259" key="8">
    <source>
        <dbReference type="Pfam" id="PF10502"/>
    </source>
</evidence>
<dbReference type="PANTHER" id="PTHR43390">
    <property type="entry name" value="SIGNAL PEPTIDASE I"/>
    <property type="match status" value="1"/>
</dbReference>
<evidence type="ECO:0000313" key="9">
    <source>
        <dbReference type="EMBL" id="RVT77513.1"/>
    </source>
</evidence>
<dbReference type="EMBL" id="SACJ01000003">
    <property type="protein sequence ID" value="RVT77513.1"/>
    <property type="molecule type" value="Genomic_DNA"/>
</dbReference>
<evidence type="ECO:0000256" key="2">
    <source>
        <dbReference type="ARBA" id="ARBA00009370"/>
    </source>
</evidence>
<gene>
    <name evidence="9" type="primary">lepB</name>
    <name evidence="9" type="ORF">EOD40_06845</name>
</gene>
<reference evidence="9 10" key="1">
    <citation type="submission" date="2019-01" db="EMBL/GenBank/DDBJ databases">
        <authorList>
            <person name="Chen W.-M."/>
        </authorList>
    </citation>
    <scope>NUCLEOTIDE SEQUENCE [LARGE SCALE GENOMIC DNA]</scope>
    <source>
        <strain evidence="9 10">BBQ-12</strain>
    </source>
</reference>
<dbReference type="PROSITE" id="PS00761">
    <property type="entry name" value="SPASE_I_3"/>
    <property type="match status" value="1"/>
</dbReference>
<dbReference type="CDD" id="cd06530">
    <property type="entry name" value="S26_SPase_I"/>
    <property type="match status" value="2"/>
</dbReference>
<dbReference type="GO" id="GO:0009003">
    <property type="term" value="F:signal peptidase activity"/>
    <property type="evidence" value="ECO:0007669"/>
    <property type="project" value="UniProtKB-EC"/>
</dbReference>
<organism evidence="9 10">
    <name type="scientific">Flavobacterium sufflavum</name>
    <dbReference type="NCBI Taxonomy" id="1921138"/>
    <lineage>
        <taxon>Bacteria</taxon>
        <taxon>Pseudomonadati</taxon>
        <taxon>Bacteroidota</taxon>
        <taxon>Flavobacteriia</taxon>
        <taxon>Flavobacteriales</taxon>
        <taxon>Flavobacteriaceae</taxon>
        <taxon>Flavobacterium</taxon>
    </lineage>
</organism>
<dbReference type="AlphaFoldDB" id="A0A437KY42"/>
<dbReference type="SUPFAM" id="SSF51306">
    <property type="entry name" value="LexA/Signal peptidase"/>
    <property type="match status" value="2"/>
</dbReference>
<proteinExistence type="inferred from homology"/>
<protein>
    <recommendedName>
        <fullName evidence="4 7">Signal peptidase I</fullName>
        <ecNumber evidence="3 7">3.4.21.89</ecNumber>
    </recommendedName>
</protein>
<dbReference type="EC" id="3.4.21.89" evidence="3 7"/>
<keyword evidence="7" id="KW-1133">Transmembrane helix</keyword>
<evidence type="ECO:0000256" key="3">
    <source>
        <dbReference type="ARBA" id="ARBA00013208"/>
    </source>
</evidence>
<comment type="subcellular location">
    <subcellularLocation>
        <location evidence="7">Membrane</location>
        <topology evidence="7">Single-pass type II membrane protein</topology>
    </subcellularLocation>
</comment>
<comment type="caution">
    <text evidence="9">The sequence shown here is derived from an EMBL/GenBank/DDBJ whole genome shotgun (WGS) entry which is preliminary data.</text>
</comment>
<accession>A0A437KY42</accession>
<comment type="similarity">
    <text evidence="2 7">Belongs to the peptidase S26 family.</text>
</comment>
<dbReference type="Proteomes" id="UP000285211">
    <property type="component" value="Unassembled WGS sequence"/>
</dbReference>
<dbReference type="NCBIfam" id="TIGR02227">
    <property type="entry name" value="sigpep_I_bact"/>
    <property type="match status" value="2"/>
</dbReference>
<dbReference type="InterPro" id="IPR043739">
    <property type="entry name" value="DUF5684"/>
</dbReference>
<keyword evidence="7" id="KW-0472">Membrane</keyword>
<dbReference type="Gene3D" id="2.10.109.10">
    <property type="entry name" value="Umud Fragment, subunit A"/>
    <property type="match status" value="2"/>
</dbReference>
<dbReference type="InterPro" id="IPR036286">
    <property type="entry name" value="LexA/Signal_pep-like_sf"/>
</dbReference>
<feature type="transmembrane region" description="Helical" evidence="7">
    <location>
        <begin position="86"/>
        <end position="104"/>
    </location>
</feature>
<evidence type="ECO:0000256" key="1">
    <source>
        <dbReference type="ARBA" id="ARBA00000677"/>
    </source>
</evidence>
<dbReference type="InterPro" id="IPR019758">
    <property type="entry name" value="Pept_S26A_signal_pept_1_CS"/>
</dbReference>
<feature type="active site" evidence="6">
    <location>
        <position position="254"/>
    </location>
</feature>
<feature type="transmembrane region" description="Helical" evidence="7">
    <location>
        <begin position="125"/>
        <end position="143"/>
    </location>
</feature>
<comment type="catalytic activity">
    <reaction evidence="1 7">
        <text>Cleavage of hydrophobic, N-terminal signal or leader sequences from secreted and periplasmic proteins.</text>
        <dbReference type="EC" id="3.4.21.89"/>
    </reaction>
</comment>
<dbReference type="GO" id="GO:0016020">
    <property type="term" value="C:membrane"/>
    <property type="evidence" value="ECO:0007669"/>
    <property type="project" value="UniProtKB-SubCell"/>
</dbReference>
<feature type="domain" description="Peptidase S26" evidence="8">
    <location>
        <begin position="399"/>
        <end position="468"/>
    </location>
</feature>
<comment type="caution">
    <text evidence="7">Lacks conserved residue(s) required for the propagation of feature annotation.</text>
</comment>
<feature type="transmembrane region" description="Helical" evidence="7">
    <location>
        <begin position="498"/>
        <end position="516"/>
    </location>
</feature>
<dbReference type="GO" id="GO:0004252">
    <property type="term" value="F:serine-type endopeptidase activity"/>
    <property type="evidence" value="ECO:0007669"/>
    <property type="project" value="InterPro"/>
</dbReference>
<evidence type="ECO:0000256" key="4">
    <source>
        <dbReference type="ARBA" id="ARBA00019232"/>
    </source>
</evidence>
<feature type="transmembrane region" description="Helical" evidence="7">
    <location>
        <begin position="54"/>
        <end position="74"/>
    </location>
</feature>
<dbReference type="InterPro" id="IPR000223">
    <property type="entry name" value="Pept_S26A_signal_pept_1"/>
</dbReference>
<feature type="transmembrane region" description="Helical" evidence="7">
    <location>
        <begin position="6"/>
        <end position="25"/>
    </location>
</feature>
<dbReference type="Pfam" id="PF10502">
    <property type="entry name" value="Peptidase_S26"/>
    <property type="match status" value="2"/>
</dbReference>
<name>A0A437KY42_9FLAO</name>
<feature type="domain" description="Peptidase S26" evidence="8">
    <location>
        <begin position="124"/>
        <end position="287"/>
    </location>
</feature>
<keyword evidence="7" id="KW-0812">Transmembrane</keyword>
<dbReference type="InterPro" id="IPR019533">
    <property type="entry name" value="Peptidase_S26"/>
</dbReference>
<keyword evidence="7" id="KW-0645">Protease</keyword>
<keyword evidence="5 7" id="KW-0378">Hydrolase</keyword>
<dbReference type="Pfam" id="PF18936">
    <property type="entry name" value="DUF5684"/>
    <property type="match status" value="1"/>
</dbReference>
<dbReference type="OrthoDB" id="9802919at2"/>
<dbReference type="GO" id="GO:0006465">
    <property type="term" value="P:signal peptide processing"/>
    <property type="evidence" value="ECO:0007669"/>
    <property type="project" value="InterPro"/>
</dbReference>
<evidence type="ECO:0000256" key="6">
    <source>
        <dbReference type="PIRSR" id="PIRSR600223-1"/>
    </source>
</evidence>
<feature type="active site" evidence="6">
    <location>
        <position position="153"/>
    </location>
</feature>
<dbReference type="RefSeq" id="WP_128194147.1">
    <property type="nucleotide sequence ID" value="NZ_SACJ01000003.1"/>
</dbReference>
<evidence type="ECO:0000256" key="7">
    <source>
        <dbReference type="RuleBase" id="RU362042"/>
    </source>
</evidence>
<sequence length="525" mass="60405">MTLYQWFVFFLFIQVVHFLGTWKLYEAAGRKKLEAAIPVYNAIVLMKIIGRPTWWTILLFIPIINLIMFPVIWVETLRSFGKRSQLDTVLGIVTCGLYIYYINYTQKLDYNKERSLHPKNKTADTVSSLLFAIIVATLVHTYFVQPYTIPTSSLEKSLLIGDFLFVSKVNYGARVPMTTVALPMVHDSIPMTKRKSYLSWPQLPYLRLPGIEDKIKRTDIVVFNWPVDTVHYFFEPKGRPGVIKPIDKESNYVKRCVGIAGDSLAIKDGIVYVNGKVLQLPERAKPQFSYAVGIDTKKPPVDLENLLREMDVTDGVGINDSKDTLYFRALTAAGAERLKNTTGITAVKRQIARGTEPGIFPHINKWNGDNFGPIYIPQKGKTVALTIESLPFYKRIITDYEKDDNGNKNDLKVTGNEIRLNGKVVNSYTFKQNYYWMMGDNRHNSEDSRYWGYVPEDHIVGKPVFIWMSWDKNAKGLNKVRWDRVFTTVSGEGQPQSYFKIFLILLAAFFVGEYFWKKRKENKNI</sequence>